<dbReference type="InterPro" id="IPR027417">
    <property type="entry name" value="P-loop_NTPase"/>
</dbReference>
<dbReference type="PANTHER" id="PTHR36766">
    <property type="entry name" value="PLANT BROAD-SPECTRUM MILDEW RESISTANCE PROTEIN RPW8"/>
    <property type="match status" value="1"/>
</dbReference>
<reference evidence="5 6" key="1">
    <citation type="submission" date="2021-05" db="EMBL/GenBank/DDBJ databases">
        <title>Genome Assembly of Synthetic Allotetraploid Brassica napus Reveals Homoeologous Exchanges between Subgenomes.</title>
        <authorList>
            <person name="Davis J.T."/>
        </authorList>
    </citation>
    <scope>NUCLEOTIDE SEQUENCE [LARGE SCALE GENOMIC DNA]</scope>
    <source>
        <strain evidence="6">cv. Da-Ae</strain>
        <tissue evidence="5">Seedling</tissue>
    </source>
</reference>
<dbReference type="PROSITE" id="PS51153">
    <property type="entry name" value="RPW8"/>
    <property type="match status" value="1"/>
</dbReference>
<dbReference type="InterPro" id="IPR002182">
    <property type="entry name" value="NB-ARC"/>
</dbReference>
<dbReference type="InterPro" id="IPR042197">
    <property type="entry name" value="Apaf_helical"/>
</dbReference>
<dbReference type="Gene3D" id="3.80.10.10">
    <property type="entry name" value="Ribonuclease Inhibitor"/>
    <property type="match status" value="1"/>
</dbReference>
<evidence type="ECO:0000256" key="3">
    <source>
        <dbReference type="ARBA" id="ARBA00022821"/>
    </source>
</evidence>
<keyword evidence="2" id="KW-0677">Repeat</keyword>
<dbReference type="InterPro" id="IPR008808">
    <property type="entry name" value="Powdery_mildew-R_dom"/>
</dbReference>
<dbReference type="Proteomes" id="UP000824890">
    <property type="component" value="Unassembled WGS sequence"/>
</dbReference>
<dbReference type="PRINTS" id="PR00364">
    <property type="entry name" value="DISEASERSIST"/>
</dbReference>
<evidence type="ECO:0000313" key="5">
    <source>
        <dbReference type="EMBL" id="KAH0940803.1"/>
    </source>
</evidence>
<proteinExistence type="inferred from homology"/>
<dbReference type="Gene3D" id="1.10.8.430">
    <property type="entry name" value="Helical domain of apoptotic protease-activating factors"/>
    <property type="match status" value="1"/>
</dbReference>
<dbReference type="PANTHER" id="PTHR36766:SF30">
    <property type="entry name" value="TIR-NBS TYPE DISEASE RESISTANCE PROTEIN-RELATED"/>
    <property type="match status" value="1"/>
</dbReference>
<dbReference type="InterPro" id="IPR032675">
    <property type="entry name" value="LRR_dom_sf"/>
</dbReference>
<evidence type="ECO:0000256" key="1">
    <source>
        <dbReference type="ARBA" id="ARBA00008894"/>
    </source>
</evidence>
<evidence type="ECO:0000313" key="6">
    <source>
        <dbReference type="Proteomes" id="UP000824890"/>
    </source>
</evidence>
<dbReference type="InterPro" id="IPR056845">
    <property type="entry name" value="LRR_Zer-1"/>
</dbReference>
<dbReference type="SUPFAM" id="SSF52047">
    <property type="entry name" value="RNI-like"/>
    <property type="match status" value="1"/>
</dbReference>
<sequence length="759" mass="85687">TTSVSTPLTSTKNMDVTDFFTGEIATELLKQLVLISAKAWKYKSIADRLIILIETIQPTIHEIQYSGVELPPHRQAQIGMLAGTLEKGKKLTERVLSSRRWNMYRQFTLAKKMEKLEKTISDFMKNQILTHILADVHQHRTNADVRFDRVERSLTGLEEQLGSMKIGGGGMITDAMKIAEATMEIETSDDCEKFGVGLEMGKRKVKKMMFNAEGGLFGISGMGGYNGGVKTKKLVILDDVWTRKALDSLTSNLPSCTILVVSRSKLADPNATYDVEVLREDEAISLFCLCAFGQKTIPPGFDKDLVKKVAGECKGLPLALKVTGASLKDRPEMYWQGALQRLSKGEPADETHETRLLHHMEASLADLDETARECFLDLGAFPEDRKIPVDILINMWIEVHDLDEAVAFATLVDLSHKNLLTLGKDPRLGSTYASYYDVFVTQHDVLRDLALHLSNKGKINRRKRLLMPKREKELPKTWGKNWEMDDMDWSDFDMDFPKAEVLLLNFSSDKYVLPPFLSKMTRLKVLVIINNGMSPAILRDFSMFANLSKLRSLWLERVHVPELYNTTIPMKHLHKMSLILCKINNSFDQTGVDVSSIFPKLGDLTIDHCDDLVTLPSSICKMTSLNSLSITNCPRLGELPKNLSKLQALELLRLYACPELKALPDEICELPQLKYLDISQCVSMSCLPEDIGKLKMLEKIDMRECYISGRVRSAVSLESLRHVICDKDVTFIWEEVERAVPGLKIEAAEKCFSLDWLDE</sequence>
<dbReference type="Pfam" id="PF05659">
    <property type="entry name" value="RPW8"/>
    <property type="match status" value="1"/>
</dbReference>
<gene>
    <name evidence="5" type="ORF">HID58_000440</name>
</gene>
<evidence type="ECO:0000256" key="2">
    <source>
        <dbReference type="ARBA" id="ARBA00022737"/>
    </source>
</evidence>
<keyword evidence="3" id="KW-0611">Plant defense</keyword>
<dbReference type="Pfam" id="PF00931">
    <property type="entry name" value="NB-ARC"/>
    <property type="match status" value="1"/>
</dbReference>
<dbReference type="Pfam" id="PF25013">
    <property type="entry name" value="LRR_Zer-1"/>
    <property type="match status" value="1"/>
</dbReference>
<name>A0ABQ8EHB1_BRANA</name>
<keyword evidence="6" id="KW-1185">Reference proteome</keyword>
<protein>
    <recommendedName>
        <fullName evidence="4">RPW8 domain-containing protein</fullName>
    </recommendedName>
</protein>
<accession>A0ABQ8EHB1</accession>
<dbReference type="Gene3D" id="1.10.10.10">
    <property type="entry name" value="Winged helix-like DNA-binding domain superfamily/Winged helix DNA-binding domain"/>
    <property type="match status" value="1"/>
</dbReference>
<dbReference type="InterPro" id="IPR036388">
    <property type="entry name" value="WH-like_DNA-bd_sf"/>
</dbReference>
<organism evidence="5 6">
    <name type="scientific">Brassica napus</name>
    <name type="common">Rape</name>
    <dbReference type="NCBI Taxonomy" id="3708"/>
    <lineage>
        <taxon>Eukaryota</taxon>
        <taxon>Viridiplantae</taxon>
        <taxon>Streptophyta</taxon>
        <taxon>Embryophyta</taxon>
        <taxon>Tracheophyta</taxon>
        <taxon>Spermatophyta</taxon>
        <taxon>Magnoliopsida</taxon>
        <taxon>eudicotyledons</taxon>
        <taxon>Gunneridae</taxon>
        <taxon>Pentapetalae</taxon>
        <taxon>rosids</taxon>
        <taxon>malvids</taxon>
        <taxon>Brassicales</taxon>
        <taxon>Brassicaceae</taxon>
        <taxon>Brassiceae</taxon>
        <taxon>Brassica</taxon>
    </lineage>
</organism>
<feature type="domain" description="RPW8" evidence="4">
    <location>
        <begin position="14"/>
        <end position="162"/>
    </location>
</feature>
<comment type="similarity">
    <text evidence="1">Belongs to the disease resistance NB-LRR family.</text>
</comment>
<dbReference type="EMBL" id="JAGKQM010000001">
    <property type="protein sequence ID" value="KAH0940803.1"/>
    <property type="molecule type" value="Genomic_DNA"/>
</dbReference>
<evidence type="ECO:0000259" key="4">
    <source>
        <dbReference type="PROSITE" id="PS51153"/>
    </source>
</evidence>
<feature type="non-terminal residue" evidence="5">
    <location>
        <position position="1"/>
    </location>
</feature>
<comment type="caution">
    <text evidence="5">The sequence shown here is derived from an EMBL/GenBank/DDBJ whole genome shotgun (WGS) entry which is preliminary data.</text>
</comment>
<dbReference type="SUPFAM" id="SSF52540">
    <property type="entry name" value="P-loop containing nucleoside triphosphate hydrolases"/>
    <property type="match status" value="1"/>
</dbReference>